<evidence type="ECO:0000313" key="1">
    <source>
        <dbReference type="EMBL" id="MBK1871070.1"/>
    </source>
</evidence>
<keyword evidence="2" id="KW-1185">Reference proteome</keyword>
<dbReference type="Proteomes" id="UP000616151">
    <property type="component" value="Unassembled WGS sequence"/>
</dbReference>
<evidence type="ECO:0000313" key="2">
    <source>
        <dbReference type="Proteomes" id="UP000616151"/>
    </source>
</evidence>
<keyword evidence="1" id="KW-0347">Helicase</keyword>
<comment type="caution">
    <text evidence="1">The sequence shown here is derived from an EMBL/GenBank/DDBJ whole genome shotgun (WGS) entry which is preliminary data.</text>
</comment>
<accession>A0ACC5REI7</accession>
<proteinExistence type="predicted"/>
<keyword evidence="1" id="KW-0067">ATP-binding</keyword>
<reference evidence="1" key="1">
    <citation type="submission" date="2021-01" db="EMBL/GenBank/DDBJ databases">
        <authorList>
            <person name="Sun Q."/>
        </authorList>
    </citation>
    <scope>NUCLEOTIDE SEQUENCE</scope>
    <source>
        <strain evidence="1">YIM B02566</strain>
    </source>
</reference>
<dbReference type="EMBL" id="JAENHL010000008">
    <property type="protein sequence ID" value="MBK1871070.1"/>
    <property type="molecule type" value="Genomic_DNA"/>
</dbReference>
<keyword evidence="1" id="KW-0547">Nucleotide-binding</keyword>
<name>A0ACC5REI7_9HYPH</name>
<gene>
    <name evidence="1" type="primary">hrpB</name>
    <name evidence="1" type="ORF">JHL16_32185</name>
</gene>
<organism evidence="1 2">
    <name type="scientific">Taklimakanibacter albus</name>
    <dbReference type="NCBI Taxonomy" id="2800327"/>
    <lineage>
        <taxon>Bacteria</taxon>
        <taxon>Pseudomonadati</taxon>
        <taxon>Pseudomonadota</taxon>
        <taxon>Alphaproteobacteria</taxon>
        <taxon>Hyphomicrobiales</taxon>
        <taxon>Aestuariivirgaceae</taxon>
        <taxon>Taklimakanibacter</taxon>
    </lineage>
</organism>
<keyword evidence="1" id="KW-0378">Hydrolase</keyword>
<protein>
    <submittedName>
        <fullName evidence="1">ATP-dependent helicase HrpB</fullName>
    </submittedName>
</protein>
<sequence>MTDLPITAILPSLAKALAGHANVILAAEPGAGKTTRVPLALMAETWLQGRKIVMLEPRRLAARAAAARMAQSLNEPVGATVGYAVRLDRKVSAQTRIEVVTEGILTRRLQTDPTLSDVGLLIFDEFHERSLDGDLGLALALDAQAALREDLKILVMSATLDEVRLSKHLGDAPVISAPGRTFPVETRYGDRPERATLPRDMARAIRSHLGEAKGGILAFLPGEAEIRRTEDALKETPLPANAKVMPLYGAMALADQDQVLKPATDGTRKIVLATTIAETSLTIDGIDMVIDSGLKRAPRFDPATGMTALETIRVSQASADQRRGRAGRQSPGLCIRLWPEQEMRALKAHDEPEILIADLAPLALELANWGVRDAGSLRFLDPPPAAAFAQARDLLGELDALDGTGTVTAMGKMMARLPLHPRLAHMIARARELKAGTMAADLAALLSERDLLGREAGADLGERLAALRRGNASKALRERINSAARQIRGIADIRDEEGDVAPGVLVALAWPDRIAQARGARGRFRLSGGGGAILPEHDPLAREPFLAVATTDGTSGDQKIFLAAALAREDLESTFASHIEQADIVRWDSRAQIVVANRQRKLGALILDDKPLATPDPEQIAEAMTKGIAEMGLSSLPWSDATHSLRNRLRFLSRVLPDVGWPDLSDAALLANLSDWLTPYLAGMTRRAHLDRLDMFAIISNLMPHELKRRLDKLAPRHVAIPSGAEITIDYDGDGDPVLRARLQEMFGLADTPRIADGRALLRIELLSPARRPLAVTQDLKSFWANAYPQVRSEMRGRYPKHPWPEDPMNTPAVKPNRIR</sequence>